<reference evidence="1" key="1">
    <citation type="submission" date="2021-05" db="EMBL/GenBank/DDBJ databases">
        <authorList>
            <person name="Sun Q."/>
            <person name="Inoue M."/>
        </authorList>
    </citation>
    <scope>NUCLEOTIDE SEQUENCE</scope>
    <source>
        <strain evidence="1">VKM B-3255</strain>
    </source>
</reference>
<comment type="caution">
    <text evidence="1">The sequence shown here is derived from an EMBL/GenBank/DDBJ whole genome shotgun (WGS) entry which is preliminary data.</text>
</comment>
<keyword evidence="2" id="KW-1185">Reference proteome</keyword>
<evidence type="ECO:0000313" key="1">
    <source>
        <dbReference type="EMBL" id="MBS9476208.1"/>
    </source>
</evidence>
<evidence type="ECO:0000313" key="2">
    <source>
        <dbReference type="Proteomes" id="UP001166585"/>
    </source>
</evidence>
<dbReference type="EMBL" id="JAHCQH010000014">
    <property type="protein sequence ID" value="MBS9476208.1"/>
    <property type="molecule type" value="Genomic_DNA"/>
</dbReference>
<accession>A0ABS5R3H1</accession>
<protein>
    <submittedName>
        <fullName evidence="1">Uncharacterized protein</fullName>
    </submittedName>
</protein>
<dbReference type="RefSeq" id="WP_213754067.1">
    <property type="nucleotide sequence ID" value="NZ_JAHCQH010000014.1"/>
</dbReference>
<proteinExistence type="predicted"/>
<gene>
    <name evidence="1" type="ORF">KIP89_03720</name>
</gene>
<sequence>MSQASLIRALMRRHFIGPLTLVERRTLLDGGGWVELTAVEKDGRSPHKSRSSAVLVDFILSLALAEAERQEAQDALAACDTAQGDAA</sequence>
<name>A0ABS5R3H1_9HYPH</name>
<organism evidence="1 2">
    <name type="scientific">Ancylobacter radicis</name>
    <dbReference type="NCBI Taxonomy" id="2836179"/>
    <lineage>
        <taxon>Bacteria</taxon>
        <taxon>Pseudomonadati</taxon>
        <taxon>Pseudomonadota</taxon>
        <taxon>Alphaproteobacteria</taxon>
        <taxon>Hyphomicrobiales</taxon>
        <taxon>Xanthobacteraceae</taxon>
        <taxon>Ancylobacter</taxon>
    </lineage>
</organism>
<dbReference type="Proteomes" id="UP001166585">
    <property type="component" value="Unassembled WGS sequence"/>
</dbReference>